<organism evidence="2 3">
    <name type="scientific">Haloplanus vescus</name>
    <dbReference type="NCBI Taxonomy" id="555874"/>
    <lineage>
        <taxon>Archaea</taxon>
        <taxon>Methanobacteriati</taxon>
        <taxon>Methanobacteriota</taxon>
        <taxon>Stenosarchaea group</taxon>
        <taxon>Halobacteria</taxon>
        <taxon>Halobacteriales</taxon>
        <taxon>Haloferacaceae</taxon>
        <taxon>Haloplanus</taxon>
    </lineage>
</organism>
<sequence>MDRGHLTTGLVLLLVVLAGCSGPGGNGGETATAAPTATPASTPASTPTATQSAESYPDGWSASGVEDAQAARDSHYRAVLAGPSTTVEYQSRVLESANDTGHDTTLEMALDTQNRRLYADIEGADAHRQVFFADGRLSRWDVANETVVSESETQFHLVAQSVDRGVLVSHLLLYELEENGTVRRSGVTARRYEVTGVHRNTLSNAYGSATAADGHLVVGPSGRLIELETTVTFSRARVRYHYQHSNFGQTTVQTPDWRAA</sequence>
<gene>
    <name evidence="2" type="ORF">SAMN04488065_1717</name>
</gene>
<protein>
    <submittedName>
        <fullName evidence="2">Uncharacterized protein</fullName>
    </submittedName>
</protein>
<evidence type="ECO:0000313" key="2">
    <source>
        <dbReference type="EMBL" id="SEA07737.1"/>
    </source>
</evidence>
<dbReference type="InterPro" id="IPR055959">
    <property type="entry name" value="DUF7537"/>
</dbReference>
<proteinExistence type="predicted"/>
<feature type="region of interest" description="Disordered" evidence="1">
    <location>
        <begin position="26"/>
        <end position="67"/>
    </location>
</feature>
<name>A0A1H3Y7S0_9EURY</name>
<dbReference type="PROSITE" id="PS51257">
    <property type="entry name" value="PROKAR_LIPOPROTEIN"/>
    <property type="match status" value="1"/>
</dbReference>
<evidence type="ECO:0000256" key="1">
    <source>
        <dbReference type="SAM" id="MobiDB-lite"/>
    </source>
</evidence>
<feature type="compositionally biased region" description="Low complexity" evidence="1">
    <location>
        <begin position="29"/>
        <end position="55"/>
    </location>
</feature>
<keyword evidence="3" id="KW-1185">Reference proteome</keyword>
<accession>A0A1H3Y7S0</accession>
<dbReference type="OrthoDB" id="307753at2157"/>
<dbReference type="Proteomes" id="UP000236755">
    <property type="component" value="Unassembled WGS sequence"/>
</dbReference>
<dbReference type="RefSeq" id="WP_092633927.1">
    <property type="nucleotide sequence ID" value="NZ_FNQT01000002.1"/>
</dbReference>
<reference evidence="2 3" key="1">
    <citation type="submission" date="2016-10" db="EMBL/GenBank/DDBJ databases">
        <authorList>
            <person name="de Groot N.N."/>
        </authorList>
    </citation>
    <scope>NUCLEOTIDE SEQUENCE [LARGE SCALE GENOMIC DNA]</scope>
    <source>
        <strain evidence="2 3">CGMCC 1.8712</strain>
    </source>
</reference>
<dbReference type="Pfam" id="PF24381">
    <property type="entry name" value="DUF7537"/>
    <property type="match status" value="1"/>
</dbReference>
<dbReference type="EMBL" id="FNQT01000002">
    <property type="protein sequence ID" value="SEA07737.1"/>
    <property type="molecule type" value="Genomic_DNA"/>
</dbReference>
<dbReference type="AlphaFoldDB" id="A0A1H3Y7S0"/>
<evidence type="ECO:0000313" key="3">
    <source>
        <dbReference type="Proteomes" id="UP000236755"/>
    </source>
</evidence>